<evidence type="ECO:0000256" key="1">
    <source>
        <dbReference type="SAM" id="Coils"/>
    </source>
</evidence>
<reference evidence="3" key="1">
    <citation type="journal article" date="2014" name="Int. J. Syst. Evol. Microbiol.">
        <title>Complete genome sequence of Corynebacterium casei LMG S-19264T (=DSM 44701T), isolated from a smear-ripened cheese.</title>
        <authorList>
            <consortium name="US DOE Joint Genome Institute (JGI-PGF)"/>
            <person name="Walter F."/>
            <person name="Albersmeier A."/>
            <person name="Kalinowski J."/>
            <person name="Ruckert C."/>
        </authorList>
    </citation>
    <scope>NUCLEOTIDE SEQUENCE</scope>
    <source>
        <strain evidence="3">CGMCC 1.15371</strain>
    </source>
</reference>
<feature type="coiled-coil region" evidence="1">
    <location>
        <begin position="92"/>
        <end position="119"/>
    </location>
</feature>
<evidence type="ECO:0000313" key="4">
    <source>
        <dbReference type="Proteomes" id="UP000628775"/>
    </source>
</evidence>
<keyword evidence="2" id="KW-0472">Membrane</keyword>
<organism evidence="3 4">
    <name type="scientific">Pullulanibacillus camelliae</name>
    <dbReference type="NCBI Taxonomy" id="1707096"/>
    <lineage>
        <taxon>Bacteria</taxon>
        <taxon>Bacillati</taxon>
        <taxon>Bacillota</taxon>
        <taxon>Bacilli</taxon>
        <taxon>Bacillales</taxon>
        <taxon>Sporolactobacillaceae</taxon>
        <taxon>Pullulanibacillus</taxon>
    </lineage>
</organism>
<keyword evidence="4" id="KW-1185">Reference proteome</keyword>
<dbReference type="AlphaFoldDB" id="A0A8J2YJR2"/>
<name>A0A8J2YJR2_9BACL</name>
<keyword evidence="2" id="KW-0812">Transmembrane</keyword>
<proteinExistence type="predicted"/>
<gene>
    <name evidence="3" type="ORF">GCM10011391_27090</name>
</gene>
<feature type="transmembrane region" description="Helical" evidence="2">
    <location>
        <begin position="12"/>
        <end position="29"/>
    </location>
</feature>
<keyword evidence="1" id="KW-0175">Coiled coil</keyword>
<sequence>MSAQNNTKKSLLIWVILLSLLTAIFLYFLNHRLDSEESMIYFPEDTNLHFSKKQTTLAVRKQAHTAKLLWTTASKTTAPSYLRQDVSLLYRNGQLVSIMNKWQQQIDALEQNKELTLKQAGYYEGITAHYAEAHYPSDIIKSKTRMSYDHLSIMGKSMQSWDSFQIPVTQSEIEWNDQFTRAQQEKNRALLKQAERKYQIPVQEYDVFPLTYLHIFDYNTLPGLNKKTTHRVVSQLWEGLYNHYILGVEPASHERESALGSQMPLILYHRNADEILVVIKTAEGDLALLKQTF</sequence>
<evidence type="ECO:0000313" key="3">
    <source>
        <dbReference type="EMBL" id="GGE46820.1"/>
    </source>
</evidence>
<keyword evidence="2" id="KW-1133">Transmembrane helix</keyword>
<comment type="caution">
    <text evidence="3">The sequence shown here is derived from an EMBL/GenBank/DDBJ whole genome shotgun (WGS) entry which is preliminary data.</text>
</comment>
<evidence type="ECO:0000256" key="2">
    <source>
        <dbReference type="SAM" id="Phobius"/>
    </source>
</evidence>
<protein>
    <submittedName>
        <fullName evidence="3">Uncharacterized protein</fullName>
    </submittedName>
</protein>
<accession>A0A8J2YJR2</accession>
<dbReference type="RefSeq" id="WP_188695070.1">
    <property type="nucleotide sequence ID" value="NZ_BMIR01000013.1"/>
</dbReference>
<reference evidence="3" key="2">
    <citation type="submission" date="2020-09" db="EMBL/GenBank/DDBJ databases">
        <authorList>
            <person name="Sun Q."/>
            <person name="Zhou Y."/>
        </authorList>
    </citation>
    <scope>NUCLEOTIDE SEQUENCE</scope>
    <source>
        <strain evidence="3">CGMCC 1.15371</strain>
    </source>
</reference>
<dbReference type="Proteomes" id="UP000628775">
    <property type="component" value="Unassembled WGS sequence"/>
</dbReference>
<dbReference type="EMBL" id="BMIR01000013">
    <property type="protein sequence ID" value="GGE46820.1"/>
    <property type="molecule type" value="Genomic_DNA"/>
</dbReference>